<dbReference type="GO" id="GO:0005886">
    <property type="term" value="C:plasma membrane"/>
    <property type="evidence" value="ECO:0007669"/>
    <property type="project" value="UniProtKB-SubCell"/>
</dbReference>
<dbReference type="InterPro" id="IPR024041">
    <property type="entry name" value="NH4_transpt_AmtB-like_dom"/>
</dbReference>
<dbReference type="Proteomes" id="UP000232323">
    <property type="component" value="Unassembled WGS sequence"/>
</dbReference>
<proteinExistence type="inferred from homology"/>
<evidence type="ECO:0000256" key="8">
    <source>
        <dbReference type="RuleBase" id="RU362002"/>
    </source>
</evidence>
<dbReference type="InterPro" id="IPR029020">
    <property type="entry name" value="Ammonium/urea_transptr"/>
</dbReference>
<feature type="transmembrane region" description="Helical" evidence="8">
    <location>
        <begin position="162"/>
        <end position="186"/>
    </location>
</feature>
<evidence type="ECO:0000259" key="9">
    <source>
        <dbReference type="Pfam" id="PF00909"/>
    </source>
</evidence>
<comment type="similarity">
    <text evidence="2 8">Belongs to the ammonia transporter channel (TC 1.A.11.2) family.</text>
</comment>
<evidence type="ECO:0000256" key="4">
    <source>
        <dbReference type="ARBA" id="ARBA00022692"/>
    </source>
</evidence>
<dbReference type="OrthoDB" id="534912at2759"/>
<organism evidence="10 11">
    <name type="scientific">Chlamydomonas eustigma</name>
    <dbReference type="NCBI Taxonomy" id="1157962"/>
    <lineage>
        <taxon>Eukaryota</taxon>
        <taxon>Viridiplantae</taxon>
        <taxon>Chlorophyta</taxon>
        <taxon>core chlorophytes</taxon>
        <taxon>Chlorophyceae</taxon>
        <taxon>CS clade</taxon>
        <taxon>Chlamydomonadales</taxon>
        <taxon>Chlamydomonadaceae</taxon>
        <taxon>Chlamydomonas</taxon>
    </lineage>
</organism>
<dbReference type="STRING" id="1157962.A0A250XRW3"/>
<keyword evidence="6 8" id="KW-0472">Membrane</keyword>
<feature type="domain" description="Ammonium transporter AmtB-like" evidence="9">
    <location>
        <begin position="1"/>
        <end position="439"/>
    </location>
</feature>
<keyword evidence="11" id="KW-1185">Reference proteome</keyword>
<keyword evidence="7 8" id="KW-0924">Ammonia transport</keyword>
<evidence type="ECO:0000313" key="11">
    <source>
        <dbReference type="Proteomes" id="UP000232323"/>
    </source>
</evidence>
<feature type="transmembrane region" description="Helical" evidence="8">
    <location>
        <begin position="271"/>
        <end position="290"/>
    </location>
</feature>
<feature type="transmembrane region" description="Helical" evidence="8">
    <location>
        <begin position="245"/>
        <end position="264"/>
    </location>
</feature>
<feature type="transmembrane region" description="Helical" evidence="8">
    <location>
        <begin position="330"/>
        <end position="347"/>
    </location>
</feature>
<evidence type="ECO:0000256" key="3">
    <source>
        <dbReference type="ARBA" id="ARBA00022448"/>
    </source>
</evidence>
<dbReference type="SUPFAM" id="SSF111352">
    <property type="entry name" value="Ammonium transporter"/>
    <property type="match status" value="1"/>
</dbReference>
<dbReference type="PANTHER" id="PTHR11730">
    <property type="entry name" value="AMMONIUM TRANSPORTER"/>
    <property type="match status" value="1"/>
</dbReference>
<feature type="transmembrane region" description="Helical" evidence="8">
    <location>
        <begin position="387"/>
        <end position="412"/>
    </location>
</feature>
<dbReference type="InterPro" id="IPR018047">
    <property type="entry name" value="Ammonium_transpt_CS"/>
</dbReference>
<accession>A0A250XRW3</accession>
<dbReference type="Pfam" id="PF00909">
    <property type="entry name" value="Ammonium_transp"/>
    <property type="match status" value="1"/>
</dbReference>
<feature type="transmembrane region" description="Helical" evidence="8">
    <location>
        <begin position="296"/>
        <end position="318"/>
    </location>
</feature>
<evidence type="ECO:0000256" key="5">
    <source>
        <dbReference type="ARBA" id="ARBA00022989"/>
    </source>
</evidence>
<feature type="transmembrane region" description="Helical" evidence="8">
    <location>
        <begin position="121"/>
        <end position="142"/>
    </location>
</feature>
<feature type="transmembrane region" description="Helical" evidence="8">
    <location>
        <begin position="207"/>
        <end position="225"/>
    </location>
</feature>
<feature type="transmembrane region" description="Helical" evidence="8">
    <location>
        <begin position="21"/>
        <end position="44"/>
    </location>
</feature>
<dbReference type="InterPro" id="IPR001905">
    <property type="entry name" value="Ammonium_transpt"/>
</dbReference>
<feature type="transmembrane region" description="Helical" evidence="8">
    <location>
        <begin position="96"/>
        <end position="114"/>
    </location>
</feature>
<keyword evidence="3 8" id="KW-0813">Transport</keyword>
<dbReference type="EMBL" id="BEGY01000192">
    <property type="protein sequence ID" value="GAX85794.1"/>
    <property type="molecule type" value="Genomic_DNA"/>
</dbReference>
<dbReference type="PANTHER" id="PTHR11730:SF6">
    <property type="entry name" value="AMMONIUM TRANSPORTER"/>
    <property type="match status" value="1"/>
</dbReference>
<evidence type="ECO:0000256" key="6">
    <source>
        <dbReference type="ARBA" id="ARBA00023136"/>
    </source>
</evidence>
<gene>
    <name evidence="10" type="ORF">CEUSTIGMA_g13209.t1</name>
</gene>
<dbReference type="PROSITE" id="PS01219">
    <property type="entry name" value="AMMONIUM_TRANSP"/>
    <property type="match status" value="1"/>
</dbReference>
<dbReference type="GO" id="GO:0097272">
    <property type="term" value="P:ammonium homeostasis"/>
    <property type="evidence" value="ECO:0007669"/>
    <property type="project" value="TreeGrafter"/>
</dbReference>
<name>A0A250XRW3_9CHLO</name>
<evidence type="ECO:0000256" key="2">
    <source>
        <dbReference type="ARBA" id="ARBA00005887"/>
    </source>
</evidence>
<dbReference type="GO" id="GO:0008519">
    <property type="term" value="F:ammonium channel activity"/>
    <property type="evidence" value="ECO:0007669"/>
    <property type="project" value="InterPro"/>
</dbReference>
<dbReference type="Gene3D" id="1.10.3430.10">
    <property type="entry name" value="Ammonium transporter AmtB like domains"/>
    <property type="match status" value="1"/>
</dbReference>
<keyword evidence="4 8" id="KW-0812">Transmembrane</keyword>
<comment type="caution">
    <text evidence="10">The sequence shown here is derived from an EMBL/GenBank/DDBJ whole genome shotgun (WGS) entry which is preliminary data.</text>
</comment>
<dbReference type="NCBIfam" id="TIGR00836">
    <property type="entry name" value="amt"/>
    <property type="match status" value="1"/>
</dbReference>
<dbReference type="AlphaFoldDB" id="A0A250XRW3"/>
<protein>
    <recommendedName>
        <fullName evidence="8">Ammonium transporter</fullName>
    </recommendedName>
</protein>
<evidence type="ECO:0000313" key="10">
    <source>
        <dbReference type="EMBL" id="GAX85794.1"/>
    </source>
</evidence>
<keyword evidence="5 8" id="KW-1133">Transmembrane helix</keyword>
<evidence type="ECO:0000256" key="7">
    <source>
        <dbReference type="ARBA" id="ARBA00023177"/>
    </source>
</evidence>
<comment type="subcellular location">
    <subcellularLocation>
        <location evidence="8">Cell membrane</location>
        <topology evidence="8">Multi-pass membrane protein</topology>
    </subcellularLocation>
    <subcellularLocation>
        <location evidence="1">Membrane</location>
        <topology evidence="1">Multi-pass membrane protein</topology>
    </subcellularLocation>
</comment>
<reference evidence="10 11" key="1">
    <citation type="submission" date="2017-08" db="EMBL/GenBank/DDBJ databases">
        <title>Acidophilic green algal genome provides insights into adaptation to an acidic environment.</title>
        <authorList>
            <person name="Hirooka S."/>
            <person name="Hirose Y."/>
            <person name="Kanesaki Y."/>
            <person name="Higuchi S."/>
            <person name="Fujiwara T."/>
            <person name="Onuma R."/>
            <person name="Era A."/>
            <person name="Ohbayashi R."/>
            <person name="Uzuka A."/>
            <person name="Nozaki H."/>
            <person name="Yoshikawa H."/>
            <person name="Miyagishima S.Y."/>
        </authorList>
    </citation>
    <scope>NUCLEOTIDE SEQUENCE [LARGE SCALE GENOMIC DNA]</scope>
    <source>
        <strain evidence="10 11">NIES-2499</strain>
    </source>
</reference>
<sequence>MHGGFAMLCAGAIRTKNTMNILLQTILDACVSAIAFYICGYGFAYGGYWTSNQTYSVPPNSVIGTSLFGLSNYASENYNNQNVNGQVYSVHWQDFVFQWAFAATATTIPAGCVAERCNFNAYLAYAFFISAWVYPIIVHWVWSAYGWMGYGRAVTPHLLNCGYIDFAGSGVVHMVGGFSGMWGCILMGPRMGRFDSNGKPVDMPGHSPTLVVLGTVLLWFGWYGFNPGSQIFVNSVAGAQVVGRAAVTTTLAGAAGGLAGLIWGYSKHRSWDLLGVCNGVLCGFVAITAGCHVLEPWAAIIDGAVASVVFELVCIWFLKLKIDDPLSAAPMHGFAGMWGLLCVGFLAKSEYVFQEYAGNHPDSTGNLYNQAAYPYGAFYPGGGGRLLASQIIGICCICGWVAANMIPFFYVLKLFNSLRISAEEEAMGLDVSKHGGSAYQPENQKVIEPYPDNGMPGPVGLTNKALPGIE</sequence>
<evidence type="ECO:0000256" key="1">
    <source>
        <dbReference type="ARBA" id="ARBA00004141"/>
    </source>
</evidence>